<evidence type="ECO:0000256" key="1">
    <source>
        <dbReference type="SAM" id="MobiDB-lite"/>
    </source>
</evidence>
<comment type="caution">
    <text evidence="2">The sequence shown here is derived from an EMBL/GenBank/DDBJ whole genome shotgun (WGS) entry which is preliminary data.</text>
</comment>
<evidence type="ECO:0000313" key="2">
    <source>
        <dbReference type="EMBL" id="OQR92044.1"/>
    </source>
</evidence>
<proteinExistence type="predicted"/>
<dbReference type="EMBL" id="JNBS01002361">
    <property type="protein sequence ID" value="OQR92044.1"/>
    <property type="molecule type" value="Genomic_DNA"/>
</dbReference>
<protein>
    <submittedName>
        <fullName evidence="2">Uncharacterized protein</fullName>
    </submittedName>
</protein>
<gene>
    <name evidence="2" type="ORF">THRCLA_08803</name>
</gene>
<dbReference type="STRING" id="74557.A0A1V9Z230"/>
<dbReference type="Proteomes" id="UP000243217">
    <property type="component" value="Unassembled WGS sequence"/>
</dbReference>
<evidence type="ECO:0000313" key="3">
    <source>
        <dbReference type="Proteomes" id="UP000243217"/>
    </source>
</evidence>
<feature type="region of interest" description="Disordered" evidence="1">
    <location>
        <begin position="1"/>
        <end position="23"/>
    </location>
</feature>
<organism evidence="2 3">
    <name type="scientific">Thraustotheca clavata</name>
    <dbReference type="NCBI Taxonomy" id="74557"/>
    <lineage>
        <taxon>Eukaryota</taxon>
        <taxon>Sar</taxon>
        <taxon>Stramenopiles</taxon>
        <taxon>Oomycota</taxon>
        <taxon>Saprolegniomycetes</taxon>
        <taxon>Saprolegniales</taxon>
        <taxon>Achlyaceae</taxon>
        <taxon>Thraustotheca</taxon>
    </lineage>
</organism>
<dbReference type="AlphaFoldDB" id="A0A1V9Z230"/>
<keyword evidence="3" id="KW-1185">Reference proteome</keyword>
<dbReference type="OrthoDB" id="66095at2759"/>
<reference evidence="2 3" key="1">
    <citation type="journal article" date="2014" name="Genome Biol. Evol.">
        <title>The secreted proteins of Achlya hypogyna and Thraustotheca clavata identify the ancestral oomycete secretome and reveal gene acquisitions by horizontal gene transfer.</title>
        <authorList>
            <person name="Misner I."/>
            <person name="Blouin N."/>
            <person name="Leonard G."/>
            <person name="Richards T.A."/>
            <person name="Lane C.E."/>
        </authorList>
    </citation>
    <scope>NUCLEOTIDE SEQUENCE [LARGE SCALE GENOMIC DNA]</scope>
    <source>
        <strain evidence="2 3">ATCC 34112</strain>
    </source>
</reference>
<feature type="compositionally biased region" description="Pro residues" evidence="1">
    <location>
        <begin position="1"/>
        <end position="10"/>
    </location>
</feature>
<accession>A0A1V9Z230</accession>
<sequence>MVRIRPPPGILPIFREPPPTEDERELTDEDVLSLPIWYVNPADPKQVSPLTTTAAPLIGMHGSKPEDILKIARCLLSLNMPTNCIENILEFTGLFIEYRVETFVRRRVYAPVDEEYLRCVVTPLKEKELELARPFAIVLEIVSHDQGWATNEQNLNGTYNGCWSWAEGQVLDTSENKATARFPVCYNLRALSTSRRHIQCVTDPLILQELKMGSAVTLQLRAEYAGWVNEANYGRISILFVAGLNI</sequence>
<name>A0A1V9Z230_9STRA</name>